<organism evidence="5 6">
    <name type="scientific">Adhaeribacter rhizoryzae</name>
    <dbReference type="NCBI Taxonomy" id="2607907"/>
    <lineage>
        <taxon>Bacteria</taxon>
        <taxon>Pseudomonadati</taxon>
        <taxon>Bacteroidota</taxon>
        <taxon>Cytophagia</taxon>
        <taxon>Cytophagales</taxon>
        <taxon>Hymenobacteraceae</taxon>
        <taxon>Adhaeribacter</taxon>
    </lineage>
</organism>
<reference evidence="5 6" key="1">
    <citation type="submission" date="2019-09" db="EMBL/GenBank/DDBJ databases">
        <title>Genome sequence and assembly of Adhaeribacter sp.</title>
        <authorList>
            <person name="Chhetri G."/>
        </authorList>
    </citation>
    <scope>NUCLEOTIDE SEQUENCE [LARGE SCALE GENOMIC DNA]</scope>
    <source>
        <strain evidence="5 6">DK36</strain>
    </source>
</reference>
<dbReference type="InterPro" id="IPR001173">
    <property type="entry name" value="Glyco_trans_2-like"/>
</dbReference>
<name>A0A5M6DRC3_9BACT</name>
<dbReference type="Pfam" id="PF00535">
    <property type="entry name" value="Glycos_transf_2"/>
    <property type="match status" value="1"/>
</dbReference>
<proteinExistence type="inferred from homology"/>
<evidence type="ECO:0000256" key="1">
    <source>
        <dbReference type="ARBA" id="ARBA00006739"/>
    </source>
</evidence>
<evidence type="ECO:0000256" key="3">
    <source>
        <dbReference type="ARBA" id="ARBA00022679"/>
    </source>
</evidence>
<dbReference type="SUPFAM" id="SSF53448">
    <property type="entry name" value="Nucleotide-diphospho-sugar transferases"/>
    <property type="match status" value="1"/>
</dbReference>
<dbReference type="AlphaFoldDB" id="A0A5M6DRC3"/>
<sequence>MNQKLTSVVFVTHNRKELLQQAILAIKSQSVPVEVIVMDDASTDGTAEMVLAHFPEVIYSRSDIILGPSYQRNEGAKRATSDVIVFLDDDTVVQNRFTIADTLRDFDKLDIGAVAMPFINILQNNKIQTGAPDNNEAYLLHSFVAAAFAIKRDLFLQLGGFRAEYFYMGEEGDLCIRLLAAGYYIKAGTACPAHHYQPANRVSYRADYYGRRNDIFFLYLNSPRKYLWPNIAGTILKGLFWGVKVGRVKNMCAGIAAGLAALCRPEYRNLKNPVEHSVFLKFNYLKKKEPLPFSRLF</sequence>
<evidence type="ECO:0000313" key="6">
    <source>
        <dbReference type="Proteomes" id="UP000323426"/>
    </source>
</evidence>
<accession>A0A5M6DRC3</accession>
<dbReference type="PANTHER" id="PTHR43179:SF12">
    <property type="entry name" value="GALACTOFURANOSYLTRANSFERASE GLFT2"/>
    <property type="match status" value="1"/>
</dbReference>
<dbReference type="Proteomes" id="UP000323426">
    <property type="component" value="Unassembled WGS sequence"/>
</dbReference>
<comment type="caution">
    <text evidence="5">The sequence shown here is derived from an EMBL/GenBank/DDBJ whole genome shotgun (WGS) entry which is preliminary data.</text>
</comment>
<keyword evidence="2" id="KW-0328">Glycosyltransferase</keyword>
<evidence type="ECO:0000259" key="4">
    <source>
        <dbReference type="Pfam" id="PF00535"/>
    </source>
</evidence>
<gene>
    <name evidence="5" type="ORF">F0145_04625</name>
</gene>
<evidence type="ECO:0000256" key="2">
    <source>
        <dbReference type="ARBA" id="ARBA00022676"/>
    </source>
</evidence>
<dbReference type="RefSeq" id="WP_150087129.1">
    <property type="nucleotide sequence ID" value="NZ_VWSF01000002.1"/>
</dbReference>
<feature type="domain" description="Glycosyltransferase 2-like" evidence="4">
    <location>
        <begin position="7"/>
        <end position="127"/>
    </location>
</feature>
<dbReference type="EMBL" id="VWSF01000002">
    <property type="protein sequence ID" value="KAA5548802.1"/>
    <property type="molecule type" value="Genomic_DNA"/>
</dbReference>
<dbReference type="PANTHER" id="PTHR43179">
    <property type="entry name" value="RHAMNOSYLTRANSFERASE WBBL"/>
    <property type="match status" value="1"/>
</dbReference>
<keyword evidence="3 5" id="KW-0808">Transferase</keyword>
<dbReference type="Gene3D" id="3.90.550.10">
    <property type="entry name" value="Spore Coat Polysaccharide Biosynthesis Protein SpsA, Chain A"/>
    <property type="match status" value="1"/>
</dbReference>
<comment type="similarity">
    <text evidence="1">Belongs to the glycosyltransferase 2 family.</text>
</comment>
<dbReference type="GO" id="GO:0016757">
    <property type="term" value="F:glycosyltransferase activity"/>
    <property type="evidence" value="ECO:0007669"/>
    <property type="project" value="UniProtKB-KW"/>
</dbReference>
<keyword evidence="6" id="KW-1185">Reference proteome</keyword>
<evidence type="ECO:0000313" key="5">
    <source>
        <dbReference type="EMBL" id="KAA5548802.1"/>
    </source>
</evidence>
<dbReference type="InterPro" id="IPR029044">
    <property type="entry name" value="Nucleotide-diphossugar_trans"/>
</dbReference>
<protein>
    <submittedName>
        <fullName evidence="5">Glycosyltransferase</fullName>
    </submittedName>
</protein>